<sequence length="374" mass="40014">MFVGHEFLAFVLAVSLSSQVGATNAQIRSVGFLAATAAFLPDLDIGYAIITYCFAVASGVPVGWDAFWEVANGVHRTVTHSLPVGISAALIAWGGANFICYITRSRSDTQACISNIDDVNITFIQYILLLYRERSLLVASAVGGSIIIGFYMTTDMSAGAVAGIFMIITGFLGIIAFQQTALTTSQIGVATAIGTTTHPFGDIFMAAPPPLFAPITSLIGWQIEFTRFTFASNPTLNLLGVLLIEIMIIWLGVGAFARVTHRSVRTYIDRRAIIAAGYALAVFSFPPPTMVDAHRLGFTIVPLALSIGAWSGWSGLNITTRLSNRGIHASLKTIDHQYVLTTLTSDRSLRTIITTLSALTVAAVTYTAVVSFTL</sequence>
<dbReference type="eggNOG" id="arCOG04562">
    <property type="taxonomic scope" value="Archaea"/>
</dbReference>
<protein>
    <recommendedName>
        <fullName evidence="4">Membrane-bound metal-dependent hydrolase (DUF457)</fullName>
    </recommendedName>
</protein>
<feature type="transmembrane region" description="Helical" evidence="1">
    <location>
        <begin position="158"/>
        <end position="177"/>
    </location>
</feature>
<gene>
    <name evidence="2" type="ORF">J07HQW2_01948</name>
</gene>
<evidence type="ECO:0000313" key="2">
    <source>
        <dbReference type="EMBL" id="ERG95491.1"/>
    </source>
</evidence>
<accession>U1PSZ8</accession>
<feature type="transmembrane region" description="Helical" evidence="1">
    <location>
        <begin position="203"/>
        <end position="223"/>
    </location>
</feature>
<reference evidence="2 3" key="1">
    <citation type="journal article" date="2013" name="PLoS ONE">
        <title>Assembly-driven community genomics of a hypersaline microbial ecosystem.</title>
        <authorList>
            <person name="Podell S."/>
            <person name="Ugalde J.A."/>
            <person name="Narasingarao P."/>
            <person name="Banfield J.F."/>
            <person name="Heidelberg K.B."/>
            <person name="Allen E.E."/>
        </authorList>
    </citation>
    <scope>NUCLEOTIDE SEQUENCE [LARGE SCALE GENOMIC DNA]</scope>
    <source>
        <strain evidence="3">J07HQW2</strain>
    </source>
</reference>
<organism evidence="2 3">
    <name type="scientific">Haloquadratum walsbyi J07HQW2</name>
    <dbReference type="NCBI Taxonomy" id="1238425"/>
    <lineage>
        <taxon>Archaea</taxon>
        <taxon>Methanobacteriati</taxon>
        <taxon>Methanobacteriota</taxon>
        <taxon>Stenosarchaea group</taxon>
        <taxon>Halobacteria</taxon>
        <taxon>Halobacteriales</taxon>
        <taxon>Haloferacaceae</taxon>
        <taxon>Haloquadratum</taxon>
    </lineage>
</organism>
<feature type="transmembrane region" description="Helical" evidence="1">
    <location>
        <begin position="352"/>
        <end position="372"/>
    </location>
</feature>
<dbReference type="AlphaFoldDB" id="U1PSZ8"/>
<evidence type="ECO:0008006" key="4">
    <source>
        <dbReference type="Google" id="ProtNLM"/>
    </source>
</evidence>
<keyword evidence="1" id="KW-0472">Membrane</keyword>
<dbReference type="EMBL" id="KE356561">
    <property type="protein sequence ID" value="ERG95491.1"/>
    <property type="molecule type" value="Genomic_DNA"/>
</dbReference>
<evidence type="ECO:0000313" key="3">
    <source>
        <dbReference type="Proteomes" id="UP000030710"/>
    </source>
</evidence>
<dbReference type="Proteomes" id="UP000030710">
    <property type="component" value="Unassembled WGS sequence"/>
</dbReference>
<dbReference type="RefSeq" id="WP_021054968.1">
    <property type="nucleotide sequence ID" value="NZ_KE356561.1"/>
</dbReference>
<feature type="transmembrane region" description="Helical" evidence="1">
    <location>
        <begin position="135"/>
        <end position="152"/>
    </location>
</feature>
<name>U1PSZ8_9EURY</name>
<dbReference type="HOGENOM" id="CLU_843631_0_0_2"/>
<keyword evidence="1" id="KW-1133">Transmembrane helix</keyword>
<feature type="transmembrane region" description="Helical" evidence="1">
    <location>
        <begin position="49"/>
        <end position="68"/>
    </location>
</feature>
<feature type="transmembrane region" description="Helical" evidence="1">
    <location>
        <begin position="272"/>
        <end position="290"/>
    </location>
</feature>
<proteinExistence type="predicted"/>
<dbReference type="InterPro" id="IPR007404">
    <property type="entry name" value="YdjM-like"/>
</dbReference>
<feature type="transmembrane region" description="Helical" evidence="1">
    <location>
        <begin position="296"/>
        <end position="316"/>
    </location>
</feature>
<evidence type="ECO:0000256" key="1">
    <source>
        <dbReference type="SAM" id="Phobius"/>
    </source>
</evidence>
<keyword evidence="1" id="KW-0812">Transmembrane</keyword>
<feature type="transmembrane region" description="Helical" evidence="1">
    <location>
        <begin position="235"/>
        <end position="260"/>
    </location>
</feature>
<dbReference type="Pfam" id="PF04307">
    <property type="entry name" value="YdjM"/>
    <property type="match status" value="1"/>
</dbReference>